<keyword evidence="5" id="KW-0812">Transmembrane</keyword>
<dbReference type="Pfam" id="PF12729">
    <property type="entry name" value="4HB_MCP_1"/>
    <property type="match status" value="1"/>
</dbReference>
<reference evidence="15" key="1">
    <citation type="submission" date="2016-10" db="EMBL/GenBank/DDBJ databases">
        <authorList>
            <person name="Varghese N."/>
            <person name="Submissions S."/>
        </authorList>
    </citation>
    <scope>NUCLEOTIDE SEQUENCE [LARGE SCALE GENOMIC DNA]</scope>
    <source>
        <strain evidence="15">CCM 7469</strain>
    </source>
</reference>
<dbReference type="Proteomes" id="UP000199636">
    <property type="component" value="Unassembled WGS sequence"/>
</dbReference>
<dbReference type="PRINTS" id="PR00260">
    <property type="entry name" value="CHEMTRNSDUCR"/>
</dbReference>
<dbReference type="PROSITE" id="PS50111">
    <property type="entry name" value="CHEMOTAXIS_TRANSDUC_2"/>
    <property type="match status" value="1"/>
</dbReference>
<feature type="domain" description="HAMP" evidence="13">
    <location>
        <begin position="226"/>
        <end position="278"/>
    </location>
</feature>
<dbReference type="EMBL" id="FNDS01000006">
    <property type="protein sequence ID" value="SDI19473.1"/>
    <property type="molecule type" value="Genomic_DNA"/>
</dbReference>
<evidence type="ECO:0000256" key="11">
    <source>
        <dbReference type="SAM" id="MobiDB-lite"/>
    </source>
</evidence>
<dbReference type="GO" id="GO:0004888">
    <property type="term" value="F:transmembrane signaling receptor activity"/>
    <property type="evidence" value="ECO:0007669"/>
    <property type="project" value="InterPro"/>
</dbReference>
<keyword evidence="15" id="KW-1185">Reference proteome</keyword>
<dbReference type="GO" id="GO:0005886">
    <property type="term" value="C:plasma membrane"/>
    <property type="evidence" value="ECO:0007669"/>
    <property type="project" value="UniProtKB-SubCell"/>
</dbReference>
<dbReference type="PROSITE" id="PS50885">
    <property type="entry name" value="HAMP"/>
    <property type="match status" value="1"/>
</dbReference>
<evidence type="ECO:0000259" key="12">
    <source>
        <dbReference type="PROSITE" id="PS50111"/>
    </source>
</evidence>
<evidence type="ECO:0000256" key="10">
    <source>
        <dbReference type="PROSITE-ProRule" id="PRU00284"/>
    </source>
</evidence>
<dbReference type="PANTHER" id="PTHR32089:SF120">
    <property type="entry name" value="METHYL-ACCEPTING CHEMOTAXIS PROTEIN TLPQ"/>
    <property type="match status" value="1"/>
</dbReference>
<dbReference type="OrthoDB" id="8724574at2"/>
<keyword evidence="3" id="KW-0488">Methylation</keyword>
<evidence type="ECO:0000256" key="8">
    <source>
        <dbReference type="ARBA" id="ARBA00023224"/>
    </source>
</evidence>
<dbReference type="SMART" id="SM00304">
    <property type="entry name" value="HAMP"/>
    <property type="match status" value="2"/>
</dbReference>
<dbReference type="CDD" id="cd06225">
    <property type="entry name" value="HAMP"/>
    <property type="match status" value="1"/>
</dbReference>
<dbReference type="PANTHER" id="PTHR32089">
    <property type="entry name" value="METHYL-ACCEPTING CHEMOTAXIS PROTEIN MCPB"/>
    <property type="match status" value="1"/>
</dbReference>
<comment type="similarity">
    <text evidence="9">Belongs to the methyl-accepting chemotaxis (MCP) protein family.</text>
</comment>
<evidence type="ECO:0000256" key="5">
    <source>
        <dbReference type="ARBA" id="ARBA00022692"/>
    </source>
</evidence>
<feature type="compositionally biased region" description="Polar residues" evidence="11">
    <location>
        <begin position="333"/>
        <end position="351"/>
    </location>
</feature>
<organism evidence="14 15">
    <name type="scientific">Pseudomonas panipatensis</name>
    <dbReference type="NCBI Taxonomy" id="428992"/>
    <lineage>
        <taxon>Bacteria</taxon>
        <taxon>Pseudomonadati</taxon>
        <taxon>Pseudomonadota</taxon>
        <taxon>Gammaproteobacteria</taxon>
        <taxon>Pseudomonadales</taxon>
        <taxon>Pseudomonadaceae</taxon>
        <taxon>Pseudomonas</taxon>
    </lineage>
</organism>
<keyword evidence="4" id="KW-0145">Chemotaxis</keyword>
<evidence type="ECO:0000313" key="15">
    <source>
        <dbReference type="Proteomes" id="UP000199636"/>
    </source>
</evidence>
<protein>
    <submittedName>
        <fullName evidence="14">Methyl-accepting chemotaxis protein</fullName>
    </submittedName>
</protein>
<dbReference type="CDD" id="cd11386">
    <property type="entry name" value="MCP_signal"/>
    <property type="match status" value="1"/>
</dbReference>
<evidence type="ECO:0000256" key="2">
    <source>
        <dbReference type="ARBA" id="ARBA00022475"/>
    </source>
</evidence>
<keyword evidence="8 10" id="KW-0807">Transducer</keyword>
<feature type="region of interest" description="Disordered" evidence="11">
    <location>
        <begin position="332"/>
        <end position="351"/>
    </location>
</feature>
<evidence type="ECO:0000256" key="3">
    <source>
        <dbReference type="ARBA" id="ARBA00022481"/>
    </source>
</evidence>
<dbReference type="SMART" id="SM00283">
    <property type="entry name" value="MA"/>
    <property type="match status" value="1"/>
</dbReference>
<dbReference type="InterPro" id="IPR004090">
    <property type="entry name" value="Chemotax_Me-accpt_rcpt"/>
</dbReference>
<sequence length="555" mass="60185">MRMSKASLARFAQWQPLRRLRIGQRTLLCFMLCALLLGGVGAYCLYQMAAIRAQGETIDSDQLPSIALADSIALNLSQLRVRALQQVSNPDPMVRSGNKVIIEQLAIDIAQEFRDYAPLISDDTERGAIEALQQAFEQFIQTIREEQQLLEQQKFDEARSLLNANLDQQGEAIDTQVQLLREFNKQAAADAIANAASAYKLAQRIVWVALASALLLSLLLAWRLTRSLVRPLAEALQVAERIADGDLSQVIVAHGRDEAARLLDRLGAMRGNLHGTIRQIGDAAEQLATASEEMSAVMEEGTRGLHQQHDEIDNVSRAMSRMSEAVGSVAAHAQSTADVARQSNDSARGGQQQLANTLNSIQDLGAGVRHAAEQAQGLAEQTLHISKVLDVIRSVAEQTNLLALNAAIEAARAGEAGRGFSVVADEVRALAKRTGDSTREIEQLIGAIQSGTGRTVEALRQSAEQADHTQDQAGAADRALALIIDAARSIDERNRMIAESVDHQAEVARDIERNLANIRDLSNQSAAGSQQTSSASQELSRLAVDLSGLVQRFRL</sequence>
<feature type="domain" description="Methyl-accepting transducer" evidence="12">
    <location>
        <begin position="283"/>
        <end position="519"/>
    </location>
</feature>
<dbReference type="InterPro" id="IPR024478">
    <property type="entry name" value="HlyB_4HB_MCP"/>
</dbReference>
<evidence type="ECO:0000256" key="4">
    <source>
        <dbReference type="ARBA" id="ARBA00022500"/>
    </source>
</evidence>
<dbReference type="SUPFAM" id="SSF58104">
    <property type="entry name" value="Methyl-accepting chemotaxis protein (MCP) signaling domain"/>
    <property type="match status" value="1"/>
</dbReference>
<dbReference type="GO" id="GO:0007165">
    <property type="term" value="P:signal transduction"/>
    <property type="evidence" value="ECO:0007669"/>
    <property type="project" value="UniProtKB-KW"/>
</dbReference>
<keyword evidence="2" id="KW-1003">Cell membrane</keyword>
<evidence type="ECO:0000256" key="9">
    <source>
        <dbReference type="ARBA" id="ARBA00029447"/>
    </source>
</evidence>
<gene>
    <name evidence="14" type="ORF">SAMN05216272_106316</name>
</gene>
<dbReference type="GO" id="GO:0006935">
    <property type="term" value="P:chemotaxis"/>
    <property type="evidence" value="ECO:0007669"/>
    <property type="project" value="UniProtKB-KW"/>
</dbReference>
<comment type="subcellular location">
    <subcellularLocation>
        <location evidence="1">Cell membrane</location>
        <topology evidence="1">Multi-pass membrane protein</topology>
    </subcellularLocation>
</comment>
<evidence type="ECO:0000256" key="7">
    <source>
        <dbReference type="ARBA" id="ARBA00023136"/>
    </source>
</evidence>
<keyword evidence="7" id="KW-0472">Membrane</keyword>
<evidence type="ECO:0000313" key="14">
    <source>
        <dbReference type="EMBL" id="SDI19473.1"/>
    </source>
</evidence>
<dbReference type="InterPro" id="IPR004089">
    <property type="entry name" value="MCPsignal_dom"/>
</dbReference>
<evidence type="ECO:0000256" key="6">
    <source>
        <dbReference type="ARBA" id="ARBA00022989"/>
    </source>
</evidence>
<evidence type="ECO:0000259" key="13">
    <source>
        <dbReference type="PROSITE" id="PS50885"/>
    </source>
</evidence>
<name>A0A1G8IKQ7_9PSED</name>
<dbReference type="FunFam" id="1.10.287.950:FF:000001">
    <property type="entry name" value="Methyl-accepting chemotaxis sensory transducer"/>
    <property type="match status" value="1"/>
</dbReference>
<dbReference type="Pfam" id="PF00015">
    <property type="entry name" value="MCPsignal"/>
    <property type="match status" value="1"/>
</dbReference>
<dbReference type="InterPro" id="IPR003660">
    <property type="entry name" value="HAMP_dom"/>
</dbReference>
<proteinExistence type="inferred from homology"/>
<keyword evidence="6" id="KW-1133">Transmembrane helix</keyword>
<evidence type="ECO:0000256" key="1">
    <source>
        <dbReference type="ARBA" id="ARBA00004651"/>
    </source>
</evidence>
<dbReference type="AlphaFoldDB" id="A0A1G8IKQ7"/>
<dbReference type="STRING" id="428992.SAMN05216272_106316"/>
<dbReference type="Gene3D" id="1.10.287.950">
    <property type="entry name" value="Methyl-accepting chemotaxis protein"/>
    <property type="match status" value="1"/>
</dbReference>
<dbReference type="Pfam" id="PF00672">
    <property type="entry name" value="HAMP"/>
    <property type="match status" value="1"/>
</dbReference>
<accession>A0A1G8IKQ7</accession>